<dbReference type="SUPFAM" id="SSF54495">
    <property type="entry name" value="UBC-like"/>
    <property type="match status" value="1"/>
</dbReference>
<evidence type="ECO:0008006" key="6">
    <source>
        <dbReference type="Google" id="ProtNLM"/>
    </source>
</evidence>
<dbReference type="PROSITE" id="PS50127">
    <property type="entry name" value="UBC_2"/>
    <property type="match status" value="1"/>
</dbReference>
<reference evidence="4 5" key="1">
    <citation type="submission" date="2024-04" db="EMBL/GenBank/DDBJ databases">
        <title>Tritrichomonas musculus Genome.</title>
        <authorList>
            <person name="Alves-Ferreira E."/>
            <person name="Grigg M."/>
            <person name="Lorenzi H."/>
            <person name="Galac M."/>
        </authorList>
    </citation>
    <scope>NUCLEOTIDE SEQUENCE [LARGE SCALE GENOMIC DNA]</scope>
    <source>
        <strain evidence="4 5">EAF2021</strain>
    </source>
</reference>
<feature type="compositionally biased region" description="Basic and acidic residues" evidence="1">
    <location>
        <begin position="897"/>
        <end position="907"/>
    </location>
</feature>
<dbReference type="Gene3D" id="3.10.110.10">
    <property type="entry name" value="Ubiquitin Conjugating Enzyme"/>
    <property type="match status" value="1"/>
</dbReference>
<dbReference type="PANTHER" id="PTHR24067">
    <property type="entry name" value="UBIQUITIN-CONJUGATING ENZYME E2"/>
    <property type="match status" value="1"/>
</dbReference>
<dbReference type="Pfam" id="PF00644">
    <property type="entry name" value="PARP"/>
    <property type="match status" value="1"/>
</dbReference>
<dbReference type="InterPro" id="IPR012317">
    <property type="entry name" value="Poly(ADP-ribose)pol_cat_dom"/>
</dbReference>
<dbReference type="Proteomes" id="UP001470230">
    <property type="component" value="Unassembled WGS sequence"/>
</dbReference>
<accession>A0ABR2GS22</accession>
<comment type="caution">
    <text evidence="4">The sequence shown here is derived from an EMBL/GenBank/DDBJ whole genome shotgun (WGS) entry which is preliminary data.</text>
</comment>
<sequence length="1517" mass="176556">MKSHLFYENSGDIRALPEKNKYRFFSTASPELLFEGIDVDLEMSYNPTQCKEFLMNELQKLIDTTNKDLLIYLAGGIPFLGGTLGDIYNERNMQFKPYIYGVLTEQLSERDLDERYYNVCNASEDKHKKLLSPLCESTVGGLCDIACLLGYLNNDGIKSEDFLKSSASLVRFPPLVTSMKRVIDNNDVTGRDIVTICSTLHTYFTFSIGTIIPPSQIFEYALRICDAMTHIKEIPEKLPITTVTISSNSEENDSLQFLRKLNQRPITYLWTNDAGDEYNFYKTGKFDLKALEFNEGIVSLTPIPPFSARFVTGASIIRGKDHSFLYVSESSLKGTSNQTKVDIIDPFSGFGSTVDLEDFCQQNFDLENSSELINPSEVQQVILFCLDASKSMTRPLNGKITDIYNKNEFSRLSISTQYMTEIVDKIYGYKIPSLFGLMTFSDNTDFLCPFTPLISEFERKGLDRISTKGVSFIWDSLSIACDEIHKFTNDSNGKPKFPNAINRVIVISDNRKLNFGKSSYLDIAKKYFQSQITVDSIILNGEEKVKQLASLSHLTGGVSFQVEDAIKGLHLINEDAFININDRQKSFKPIIPGDRNTILTKLQIEDITNEFLQRSAETVEYDNFCLSMLKHKVTCKPKLVTPECVCFLNQNEYIPPLRRKRILQELRYVARIMKKDNEYYDPDVIVLPLESSFDIWEVFIKSPEWKPYLGKWFFLVVTFPDLYPAEPPTFRFISIPFHMNISTDGRVCLNILDKGYDTSTRVINMIQELKQLFLFPSLDSPIQLEAYELYFNEDEKEYETIVEESVERVGKDTYEEFIEGSYINKEIDPNFELKFDPEDKKIIEDPVMIQPGIIYERKELKQLVASNIHPIYKITGKPINLTLEQINHLETYDSHNDFKYRPSKNEIDNENNNDNYKSNRSTTTNKDDILESNIENCVKCAICQKMFQNNENVVCVMKGMYFCREDYDNCQKNKTLPRNFINEYCDKILEETFNPFNFDYPNEKCRPEDIFITDEMIANSYHLNKNYQYFFPTVTIHFNESPEELDFKRIIEKLPSQMFIIWIERGSTFLTIAFIGSGLYEEIEDEFKESVKKLKTAMGEFIVGNFENVKIKIPNEKDFKKFFEEHSHNIMQNIDILKEIGFETIRDKVNKRFKNQNLDEKYDYFFKDENIALYRSAEEEVLKEIKDNSIEFIITGETIIANRYFKEYNDIKQQFQDANEGCVECFLYHGSNLKNHPSIVSENFKTPYEEGYTPSNDPGYFGKGIYATDNMFYASMYSNGGKNYLECGDKASVFCCRAIYNSKFCITDPFIKGSDYYLDKDLEIPQVLFDNYGIYKVLVGDKENFHKIEENEREQSMVVANEFVFSDKYQIIPISSFTIMRTNYFILWIDTESEQQKILDHNDELKILKRSIKENIYYEKSIENAMNIMKKKKYNKMKLILSICDETSCSNIIKKANTIFNSNCDFLNYQNQLNQMRSVRYTDKFEYLMKFVENDLIYAEINDIIKIDQTHLEKDSY</sequence>
<feature type="domain" description="UBC core" evidence="2">
    <location>
        <begin position="657"/>
        <end position="811"/>
    </location>
</feature>
<evidence type="ECO:0000259" key="2">
    <source>
        <dbReference type="PROSITE" id="PS50127"/>
    </source>
</evidence>
<evidence type="ECO:0000313" key="4">
    <source>
        <dbReference type="EMBL" id="KAK8836433.1"/>
    </source>
</evidence>
<dbReference type="InterPro" id="IPR016135">
    <property type="entry name" value="UBQ-conjugating_enzyme/RWD"/>
</dbReference>
<dbReference type="Gene3D" id="3.40.50.410">
    <property type="entry name" value="von Willebrand factor, type A domain"/>
    <property type="match status" value="1"/>
</dbReference>
<name>A0ABR2GS22_9EUKA</name>
<proteinExistence type="predicted"/>
<feature type="domain" description="VWFA" evidence="3">
    <location>
        <begin position="381"/>
        <end position="580"/>
    </location>
</feature>
<dbReference type="Pfam" id="PF00179">
    <property type="entry name" value="UQ_con"/>
    <property type="match status" value="1"/>
</dbReference>
<evidence type="ECO:0000313" key="5">
    <source>
        <dbReference type="Proteomes" id="UP001470230"/>
    </source>
</evidence>
<dbReference type="SUPFAM" id="SSF53300">
    <property type="entry name" value="vWA-like"/>
    <property type="match status" value="1"/>
</dbReference>
<dbReference type="CDD" id="cd00195">
    <property type="entry name" value="UBCc_UEV"/>
    <property type="match status" value="1"/>
</dbReference>
<dbReference type="PROSITE" id="PS50234">
    <property type="entry name" value="VWFA"/>
    <property type="match status" value="1"/>
</dbReference>
<dbReference type="SMART" id="SM00212">
    <property type="entry name" value="UBCc"/>
    <property type="match status" value="1"/>
</dbReference>
<dbReference type="InterPro" id="IPR050113">
    <property type="entry name" value="Ub_conjugating_enzyme"/>
</dbReference>
<gene>
    <name evidence="4" type="ORF">M9Y10_037689</name>
</gene>
<dbReference type="InterPro" id="IPR036465">
    <property type="entry name" value="vWFA_dom_sf"/>
</dbReference>
<evidence type="ECO:0000259" key="3">
    <source>
        <dbReference type="PROSITE" id="PS50234"/>
    </source>
</evidence>
<dbReference type="EMBL" id="JAPFFF010000065">
    <property type="protein sequence ID" value="KAK8836433.1"/>
    <property type="molecule type" value="Genomic_DNA"/>
</dbReference>
<feature type="region of interest" description="Disordered" evidence="1">
    <location>
        <begin position="897"/>
        <end position="924"/>
    </location>
</feature>
<organism evidence="4 5">
    <name type="scientific">Tritrichomonas musculus</name>
    <dbReference type="NCBI Taxonomy" id="1915356"/>
    <lineage>
        <taxon>Eukaryota</taxon>
        <taxon>Metamonada</taxon>
        <taxon>Parabasalia</taxon>
        <taxon>Tritrichomonadida</taxon>
        <taxon>Tritrichomonadidae</taxon>
        <taxon>Tritrichomonas</taxon>
    </lineage>
</organism>
<keyword evidence="5" id="KW-1185">Reference proteome</keyword>
<dbReference type="InterPro" id="IPR002035">
    <property type="entry name" value="VWF_A"/>
</dbReference>
<protein>
    <recommendedName>
        <fullName evidence="6">UBC core domain-containing protein</fullName>
    </recommendedName>
</protein>
<dbReference type="CDD" id="cd00198">
    <property type="entry name" value="vWFA"/>
    <property type="match status" value="1"/>
</dbReference>
<evidence type="ECO:0000256" key="1">
    <source>
        <dbReference type="SAM" id="MobiDB-lite"/>
    </source>
</evidence>
<dbReference type="SUPFAM" id="SSF56399">
    <property type="entry name" value="ADP-ribosylation"/>
    <property type="match status" value="1"/>
</dbReference>
<dbReference type="Gene3D" id="3.90.228.10">
    <property type="match status" value="1"/>
</dbReference>
<dbReference type="InterPro" id="IPR000608">
    <property type="entry name" value="UBC"/>
</dbReference>
<feature type="compositionally biased region" description="Low complexity" evidence="1">
    <location>
        <begin position="910"/>
        <end position="919"/>
    </location>
</feature>